<evidence type="ECO:0000259" key="14">
    <source>
        <dbReference type="PROSITE" id="PS50850"/>
    </source>
</evidence>
<organism evidence="15 16">
    <name type="scientific">Francisella tularensis</name>
    <dbReference type="NCBI Taxonomy" id="263"/>
    <lineage>
        <taxon>Bacteria</taxon>
        <taxon>Pseudomonadati</taxon>
        <taxon>Pseudomonadota</taxon>
        <taxon>Gammaproteobacteria</taxon>
        <taxon>Thiotrichales</taxon>
        <taxon>Francisellaceae</taxon>
        <taxon>Francisella</taxon>
    </lineage>
</organism>
<keyword evidence="8 13" id="KW-1133">Transmembrane helix</keyword>
<feature type="domain" description="Major facilitator superfamily (MFS) profile" evidence="14">
    <location>
        <begin position="1"/>
        <end position="384"/>
    </location>
</feature>
<dbReference type="InterPro" id="IPR036259">
    <property type="entry name" value="MFS_trans_sf"/>
</dbReference>
<feature type="transmembrane region" description="Helical" evidence="13">
    <location>
        <begin position="336"/>
        <end position="358"/>
    </location>
</feature>
<reference evidence="15 16" key="1">
    <citation type="submission" date="2019-06" db="EMBL/GenBank/DDBJ databases">
        <title>Phylogeography and genetic diversity of Francisella tularensis subsp. holarctica in France (1947-2018).</title>
        <authorList>
            <person name="Kevin M."/>
            <person name="Madani N."/>
            <person name="Maurin M."/>
        </authorList>
    </citation>
    <scope>NUCLEOTIDE SEQUENCE [LARGE SCALE GENOMIC DNA]</scope>
    <source>
        <strain evidence="15 16">ATCC 15482</strain>
    </source>
</reference>
<evidence type="ECO:0000256" key="3">
    <source>
        <dbReference type="ARBA" id="ARBA00007520"/>
    </source>
</evidence>
<evidence type="ECO:0000256" key="4">
    <source>
        <dbReference type="ARBA" id="ARBA00022449"/>
    </source>
</evidence>
<dbReference type="GO" id="GO:1902600">
    <property type="term" value="P:proton transmembrane transport"/>
    <property type="evidence" value="ECO:0007669"/>
    <property type="project" value="UniProtKB-KW"/>
</dbReference>
<feature type="transmembrane region" description="Helical" evidence="13">
    <location>
        <begin position="207"/>
        <end position="231"/>
    </location>
</feature>
<feature type="transmembrane region" description="Helical" evidence="13">
    <location>
        <begin position="96"/>
        <end position="117"/>
    </location>
</feature>
<feature type="transmembrane region" description="Helical" evidence="13">
    <location>
        <begin position="243"/>
        <end position="261"/>
    </location>
</feature>
<evidence type="ECO:0000256" key="2">
    <source>
        <dbReference type="ARBA" id="ARBA00004141"/>
    </source>
</evidence>
<dbReference type="AlphaFoldDB" id="A0A6I4RVS6"/>
<gene>
    <name evidence="15" type="ORF">FNC33_03940</name>
</gene>
<evidence type="ECO:0000256" key="11">
    <source>
        <dbReference type="ARBA" id="ARBA00023251"/>
    </source>
</evidence>
<feature type="transmembrane region" description="Helical" evidence="13">
    <location>
        <begin position="44"/>
        <end position="63"/>
    </location>
</feature>
<dbReference type="GO" id="GO:0015297">
    <property type="term" value="F:antiporter activity"/>
    <property type="evidence" value="ECO:0007669"/>
    <property type="project" value="UniProtKB-KW"/>
</dbReference>
<sequence length="384" mass="42214">MKTYKIIILLTYISIASASAVIINPALPNIATELGLSSGTVEWLVSIFLLGYVLGQIIYGPIAKKYGDVITLRAGMIINVIGILVCILASSMTMLLIGRFITAIGASAGLVCTFIIILNNSVAAEKAKLALSFATLSFAISLTLATLIGGIISAYTHWYYCFYVLLIHAVIMFSTSFLYENKKDFEFNLKVSAIIDGYKNAFSSFKLVVFALALGVMTVFSYCYSAAGPFIAHSMFNLNSAQYSLWTSMTIIGIVLGSMLVAKIINKHDTHKILIVALICFVVLVVVMAWLKIANYMTPLIFFVLITLMYFVCNFIYPTASYLASTAIECKSNASAAMNFINMLTAVVAVSIMGYIPFEYIWDFLLMCTILPIICFVLIIYNKF</sequence>
<evidence type="ECO:0000256" key="9">
    <source>
        <dbReference type="ARBA" id="ARBA00023065"/>
    </source>
</evidence>
<keyword evidence="11" id="KW-0046">Antibiotic resistance</keyword>
<dbReference type="EMBL" id="VJEZ01000004">
    <property type="protein sequence ID" value="MWZ39699.1"/>
    <property type="molecule type" value="Genomic_DNA"/>
</dbReference>
<dbReference type="SUPFAM" id="SSF103473">
    <property type="entry name" value="MFS general substrate transporter"/>
    <property type="match status" value="1"/>
</dbReference>
<keyword evidence="10 13" id="KW-0472">Membrane</keyword>
<keyword evidence="7" id="KW-0375">Hydrogen ion transport</keyword>
<keyword evidence="6 13" id="KW-0812">Transmembrane</keyword>
<comment type="similarity">
    <text evidence="3">Belongs to the major facilitator superfamily. TCR/Tet family.</text>
</comment>
<dbReference type="InterPro" id="IPR011701">
    <property type="entry name" value="MFS"/>
</dbReference>
<comment type="subcellular location">
    <subcellularLocation>
        <location evidence="2">Membrane</location>
        <topology evidence="2">Multi-pass membrane protein</topology>
    </subcellularLocation>
</comment>
<feature type="transmembrane region" description="Helical" evidence="13">
    <location>
        <begin position="364"/>
        <end position="381"/>
    </location>
</feature>
<name>A0A6I4RVS6_FRATU</name>
<dbReference type="CDD" id="cd17320">
    <property type="entry name" value="MFS_MdfA_MDR_like"/>
    <property type="match status" value="1"/>
</dbReference>
<dbReference type="GO" id="GO:0046677">
    <property type="term" value="P:response to antibiotic"/>
    <property type="evidence" value="ECO:0007669"/>
    <property type="project" value="UniProtKB-KW"/>
</dbReference>
<feature type="transmembrane region" description="Helical" evidence="13">
    <location>
        <begin position="300"/>
        <end position="324"/>
    </location>
</feature>
<feature type="transmembrane region" description="Helical" evidence="13">
    <location>
        <begin position="273"/>
        <end position="294"/>
    </location>
</feature>
<evidence type="ECO:0000313" key="15">
    <source>
        <dbReference type="EMBL" id="MWZ39699.1"/>
    </source>
</evidence>
<evidence type="ECO:0000256" key="10">
    <source>
        <dbReference type="ARBA" id="ARBA00023136"/>
    </source>
</evidence>
<evidence type="ECO:0000256" key="13">
    <source>
        <dbReference type="SAM" id="Phobius"/>
    </source>
</evidence>
<protein>
    <recommendedName>
        <fullName evidence="12">Tetracycline resistance protein</fullName>
    </recommendedName>
</protein>
<dbReference type="PANTHER" id="PTHR23501">
    <property type="entry name" value="MAJOR FACILITATOR SUPERFAMILY"/>
    <property type="match status" value="1"/>
</dbReference>
<dbReference type="InterPro" id="IPR020846">
    <property type="entry name" value="MFS_dom"/>
</dbReference>
<dbReference type="PANTHER" id="PTHR23501:SF188">
    <property type="entry name" value="TETRACYCLINE RESISTANCE PROTEIN"/>
    <property type="match status" value="1"/>
</dbReference>
<dbReference type="Gene3D" id="1.20.1720.10">
    <property type="entry name" value="Multidrug resistance protein D"/>
    <property type="match status" value="1"/>
</dbReference>
<evidence type="ECO:0000256" key="7">
    <source>
        <dbReference type="ARBA" id="ARBA00022781"/>
    </source>
</evidence>
<evidence type="ECO:0000256" key="5">
    <source>
        <dbReference type="ARBA" id="ARBA00022475"/>
    </source>
</evidence>
<accession>A0A6I4RVS6</accession>
<keyword evidence="9" id="KW-0406">Ion transport</keyword>
<dbReference type="PROSITE" id="PS50850">
    <property type="entry name" value="MFS"/>
    <property type="match status" value="1"/>
</dbReference>
<evidence type="ECO:0000313" key="16">
    <source>
        <dbReference type="Proteomes" id="UP000469081"/>
    </source>
</evidence>
<evidence type="ECO:0000256" key="12">
    <source>
        <dbReference type="ARBA" id="ARBA00040630"/>
    </source>
</evidence>
<feature type="transmembrane region" description="Helical" evidence="13">
    <location>
        <begin position="70"/>
        <end position="90"/>
    </location>
</feature>
<dbReference type="RefSeq" id="WP_003040980.1">
    <property type="nucleotide sequence ID" value="NZ_VJEZ01000004.1"/>
</dbReference>
<evidence type="ECO:0000256" key="6">
    <source>
        <dbReference type="ARBA" id="ARBA00022692"/>
    </source>
</evidence>
<keyword evidence="4" id="KW-0813">Transport</keyword>
<proteinExistence type="inferred from homology"/>
<dbReference type="Pfam" id="PF07690">
    <property type="entry name" value="MFS_1"/>
    <property type="match status" value="1"/>
</dbReference>
<keyword evidence="4" id="KW-0050">Antiport</keyword>
<comment type="function">
    <text evidence="1">Resistance to tetracycline by an active tetracycline efflux. This is an energy-dependent process that decreases the accumulation of the antibiotic in whole cells. This protein functions as a metal-tetracycline/H(+) antiporter.</text>
</comment>
<keyword evidence="5" id="KW-1003">Cell membrane</keyword>
<comment type="caution">
    <text evidence="15">The sequence shown here is derived from an EMBL/GenBank/DDBJ whole genome shotgun (WGS) entry which is preliminary data.</text>
</comment>
<dbReference type="Proteomes" id="UP000469081">
    <property type="component" value="Unassembled WGS sequence"/>
</dbReference>
<dbReference type="GO" id="GO:0005886">
    <property type="term" value="C:plasma membrane"/>
    <property type="evidence" value="ECO:0007669"/>
    <property type="project" value="TreeGrafter"/>
</dbReference>
<evidence type="ECO:0000256" key="1">
    <source>
        <dbReference type="ARBA" id="ARBA00003279"/>
    </source>
</evidence>
<feature type="transmembrane region" description="Helical" evidence="13">
    <location>
        <begin position="129"/>
        <end position="151"/>
    </location>
</feature>
<feature type="transmembrane region" description="Helical" evidence="13">
    <location>
        <begin position="157"/>
        <end position="179"/>
    </location>
</feature>
<evidence type="ECO:0000256" key="8">
    <source>
        <dbReference type="ARBA" id="ARBA00022989"/>
    </source>
</evidence>